<feature type="binding site" evidence="13">
    <location>
        <begin position="47"/>
        <end position="54"/>
    </location>
    <ligand>
        <name>ATP</name>
        <dbReference type="ChEBI" id="CHEBI:30616"/>
    </ligand>
</feature>
<dbReference type="InterPro" id="IPR003758">
    <property type="entry name" value="LpxK"/>
</dbReference>
<evidence type="ECO:0000256" key="8">
    <source>
        <dbReference type="ARBA" id="ARBA00022741"/>
    </source>
</evidence>
<sequence length="331" mass="38160">MRILRIIAFPISLIYAIAVIARNFLYDIRFFKSKSFDTPIVCVGNLSVGGTGKTPMIEYLVRLLEGYKVAILSRGYKRKSKGFLMADKNSNAQDLGDEPFQMYNKFPEITLAVDANRINGIKNLEKLVQPQLVLLDDAFQHRKVQPTLSILLTTFGKLYKDDWYLPTGDLRDSKREAKRANLIVVTKCPDDLSEENKERITKKLSPRPNQKVLFSHFSYAPSLKSGSGKTLDWNQLLEKKVAVVTGIANPEPFIAHLKSKDFQFQHLEYGDHHDFSTRELERLKAFDMVVTTEKDYVRMKGKLQNLYYLEVEHEFSKSDESVLREELWNLL</sequence>
<proteinExistence type="inferred from homology"/>
<dbReference type="PANTHER" id="PTHR42724">
    <property type="entry name" value="TETRAACYLDISACCHARIDE 4'-KINASE"/>
    <property type="match status" value="1"/>
</dbReference>
<dbReference type="GO" id="GO:0009244">
    <property type="term" value="P:lipopolysaccharide core region biosynthetic process"/>
    <property type="evidence" value="ECO:0007669"/>
    <property type="project" value="TreeGrafter"/>
</dbReference>
<dbReference type="GO" id="GO:0009245">
    <property type="term" value="P:lipid A biosynthetic process"/>
    <property type="evidence" value="ECO:0007669"/>
    <property type="project" value="UniProtKB-UniRule"/>
</dbReference>
<evidence type="ECO:0000256" key="14">
    <source>
        <dbReference type="SAM" id="Phobius"/>
    </source>
</evidence>
<keyword evidence="6 13" id="KW-0441">Lipid A biosynthesis</keyword>
<gene>
    <name evidence="13 15" type="primary">lpxK</name>
    <name evidence="15" type="ORF">EW142_08690</name>
</gene>
<feature type="transmembrane region" description="Helical" evidence="14">
    <location>
        <begin position="6"/>
        <end position="25"/>
    </location>
</feature>
<comment type="catalytic activity">
    <reaction evidence="13">
        <text>a lipid A disaccharide + ATP = a lipid IVA + ADP + H(+)</text>
        <dbReference type="Rhea" id="RHEA:67840"/>
        <dbReference type="ChEBI" id="CHEBI:15378"/>
        <dbReference type="ChEBI" id="CHEBI:30616"/>
        <dbReference type="ChEBI" id="CHEBI:176343"/>
        <dbReference type="ChEBI" id="CHEBI:176425"/>
        <dbReference type="ChEBI" id="CHEBI:456216"/>
        <dbReference type="EC" id="2.7.1.130"/>
    </reaction>
</comment>
<keyword evidence="8 13" id="KW-0547">Nucleotide-binding</keyword>
<dbReference type="SUPFAM" id="SSF52540">
    <property type="entry name" value="P-loop containing nucleoside triphosphate hydrolases"/>
    <property type="match status" value="1"/>
</dbReference>
<evidence type="ECO:0000313" key="15">
    <source>
        <dbReference type="EMBL" id="TAI48165.1"/>
    </source>
</evidence>
<dbReference type="EC" id="2.7.1.130" evidence="3 13"/>
<organism evidence="15 16">
    <name type="scientific">Flagellimonas allohymeniacidonis</name>
    <dbReference type="NCBI Taxonomy" id="2517819"/>
    <lineage>
        <taxon>Bacteria</taxon>
        <taxon>Pseudomonadati</taxon>
        <taxon>Bacteroidota</taxon>
        <taxon>Flavobacteriia</taxon>
        <taxon>Flavobacteriales</taxon>
        <taxon>Flavobacteriaceae</taxon>
        <taxon>Flagellimonas</taxon>
    </lineage>
</organism>
<comment type="similarity">
    <text evidence="13">Belongs to the LpxK family.</text>
</comment>
<evidence type="ECO:0000256" key="3">
    <source>
        <dbReference type="ARBA" id="ARBA00012071"/>
    </source>
</evidence>
<dbReference type="InterPro" id="IPR027417">
    <property type="entry name" value="P-loop_NTPase"/>
</dbReference>
<comment type="caution">
    <text evidence="15">The sequence shown here is derived from an EMBL/GenBank/DDBJ whole genome shotgun (WGS) entry which is preliminary data.</text>
</comment>
<evidence type="ECO:0000256" key="2">
    <source>
        <dbReference type="ARBA" id="ARBA00004870"/>
    </source>
</evidence>
<keyword evidence="16" id="KW-1185">Reference proteome</keyword>
<evidence type="ECO:0000256" key="6">
    <source>
        <dbReference type="ARBA" id="ARBA00022556"/>
    </source>
</evidence>
<evidence type="ECO:0000256" key="13">
    <source>
        <dbReference type="HAMAP-Rule" id="MF_00409"/>
    </source>
</evidence>
<comment type="pathway">
    <text evidence="2 13">Glycolipid biosynthesis; lipid IV(A) biosynthesis; lipid IV(A) from (3R)-3-hydroxytetradecanoyl-[acyl-carrier-protein] and UDP-N-acetyl-alpha-D-glucosamine: step 6/6.</text>
</comment>
<keyword evidence="14" id="KW-0472">Membrane</keyword>
<dbReference type="OrthoDB" id="9766423at2"/>
<accession>A0A4Q8QCP9</accession>
<dbReference type="PANTHER" id="PTHR42724:SF1">
    <property type="entry name" value="TETRAACYLDISACCHARIDE 4'-KINASE, MITOCHONDRIAL-RELATED"/>
    <property type="match status" value="1"/>
</dbReference>
<dbReference type="EMBL" id="SGIU01000002">
    <property type="protein sequence ID" value="TAI48165.1"/>
    <property type="molecule type" value="Genomic_DNA"/>
</dbReference>
<keyword evidence="5 13" id="KW-0444">Lipid biosynthesis</keyword>
<dbReference type="HAMAP" id="MF_00409">
    <property type="entry name" value="LpxK"/>
    <property type="match status" value="1"/>
</dbReference>
<name>A0A4Q8QCP9_9FLAO</name>
<keyword evidence="14" id="KW-0812">Transmembrane</keyword>
<keyword evidence="7 13" id="KW-0808">Transferase</keyword>
<evidence type="ECO:0000313" key="16">
    <source>
        <dbReference type="Proteomes" id="UP000291981"/>
    </source>
</evidence>
<evidence type="ECO:0000256" key="5">
    <source>
        <dbReference type="ARBA" id="ARBA00022516"/>
    </source>
</evidence>
<dbReference type="GO" id="GO:0009029">
    <property type="term" value="F:lipid-A 4'-kinase activity"/>
    <property type="evidence" value="ECO:0007669"/>
    <property type="project" value="UniProtKB-UniRule"/>
</dbReference>
<keyword evidence="14" id="KW-1133">Transmembrane helix</keyword>
<comment type="function">
    <text evidence="1 13">Transfers the gamma-phosphate of ATP to the 4'-position of a tetraacyldisaccharide 1-phosphate intermediate (termed DS-1-P) to form tetraacyldisaccharide 1,4'-bis-phosphate (lipid IVA).</text>
</comment>
<evidence type="ECO:0000256" key="1">
    <source>
        <dbReference type="ARBA" id="ARBA00002274"/>
    </source>
</evidence>
<dbReference type="Pfam" id="PF02606">
    <property type="entry name" value="LpxK"/>
    <property type="match status" value="1"/>
</dbReference>
<dbReference type="Proteomes" id="UP000291981">
    <property type="component" value="Unassembled WGS sequence"/>
</dbReference>
<evidence type="ECO:0000256" key="10">
    <source>
        <dbReference type="ARBA" id="ARBA00022840"/>
    </source>
</evidence>
<dbReference type="NCBIfam" id="TIGR00682">
    <property type="entry name" value="lpxK"/>
    <property type="match status" value="1"/>
</dbReference>
<dbReference type="UniPathway" id="UPA00359">
    <property type="reaction ID" value="UER00482"/>
</dbReference>
<keyword evidence="10 13" id="KW-0067">ATP-binding</keyword>
<keyword evidence="11 13" id="KW-0443">Lipid metabolism</keyword>
<dbReference type="AlphaFoldDB" id="A0A4Q8QCP9"/>
<evidence type="ECO:0000256" key="11">
    <source>
        <dbReference type="ARBA" id="ARBA00023098"/>
    </source>
</evidence>
<dbReference type="GO" id="GO:0005524">
    <property type="term" value="F:ATP binding"/>
    <property type="evidence" value="ECO:0007669"/>
    <property type="project" value="UniProtKB-UniRule"/>
</dbReference>
<reference evidence="15 16" key="1">
    <citation type="submission" date="2019-02" db="EMBL/GenBank/DDBJ databases">
        <title>Draft genome sequence of Muricauda sp. 176CP4-71.</title>
        <authorList>
            <person name="Park J.-S."/>
        </authorList>
    </citation>
    <scope>NUCLEOTIDE SEQUENCE [LARGE SCALE GENOMIC DNA]</scope>
    <source>
        <strain evidence="15 16">176CP4-71</strain>
    </source>
</reference>
<keyword evidence="9 13" id="KW-0418">Kinase</keyword>
<evidence type="ECO:0000256" key="4">
    <source>
        <dbReference type="ARBA" id="ARBA00016436"/>
    </source>
</evidence>
<evidence type="ECO:0000256" key="9">
    <source>
        <dbReference type="ARBA" id="ARBA00022777"/>
    </source>
</evidence>
<dbReference type="GO" id="GO:0005886">
    <property type="term" value="C:plasma membrane"/>
    <property type="evidence" value="ECO:0007669"/>
    <property type="project" value="TreeGrafter"/>
</dbReference>
<evidence type="ECO:0000256" key="7">
    <source>
        <dbReference type="ARBA" id="ARBA00022679"/>
    </source>
</evidence>
<protein>
    <recommendedName>
        <fullName evidence="4 13">Tetraacyldisaccharide 4'-kinase</fullName>
        <ecNumber evidence="3 13">2.7.1.130</ecNumber>
    </recommendedName>
    <alternativeName>
        <fullName evidence="12 13">Lipid A 4'-kinase</fullName>
    </alternativeName>
</protein>
<evidence type="ECO:0000256" key="12">
    <source>
        <dbReference type="ARBA" id="ARBA00029757"/>
    </source>
</evidence>